<evidence type="ECO:0000313" key="3">
    <source>
        <dbReference type="Proteomes" id="UP000295244"/>
    </source>
</evidence>
<sequence>MRALVASGIVLVAAGIYLLLPGFGVLGLPPIGAYWPAPILLAGIISLWAYFSRRGGPEEIFFGLALTGLGAVLLLHTLRGYGAGVGDLLPAVFFVAGLAFLARYGVDRSTGASALALGLVLTPLGTFYLLVEQGLLNPAVASFWPVLLILGGLPLLFARK</sequence>
<reference evidence="2 3" key="1">
    <citation type="submission" date="2019-03" db="EMBL/GenBank/DDBJ databases">
        <title>Whole genome sequence of a novel Rubrobacter taiwanensis strain, isolated from Yellowstone National Park.</title>
        <authorList>
            <person name="Freed S."/>
            <person name="Ramaley R.F."/>
            <person name="Kyndt J.A."/>
        </authorList>
    </citation>
    <scope>NUCLEOTIDE SEQUENCE [LARGE SCALE GENOMIC DNA]</scope>
    <source>
        <strain evidence="2 3">Yellowstone</strain>
    </source>
</reference>
<feature type="transmembrane region" description="Helical" evidence="1">
    <location>
        <begin position="113"/>
        <end position="131"/>
    </location>
</feature>
<comment type="caution">
    <text evidence="2">The sequence shown here is derived from an EMBL/GenBank/DDBJ whole genome shotgun (WGS) entry which is preliminary data.</text>
</comment>
<feature type="transmembrane region" description="Helical" evidence="1">
    <location>
        <begin position="88"/>
        <end position="106"/>
    </location>
</feature>
<evidence type="ECO:0000313" key="2">
    <source>
        <dbReference type="EMBL" id="TCJ13642.1"/>
    </source>
</evidence>
<keyword evidence="3" id="KW-1185">Reference proteome</keyword>
<gene>
    <name evidence="2" type="ORF">E0L93_14585</name>
</gene>
<feature type="transmembrane region" description="Helical" evidence="1">
    <location>
        <begin position="31"/>
        <end position="51"/>
    </location>
</feature>
<keyword evidence="1" id="KW-0812">Transmembrane</keyword>
<organism evidence="2 3">
    <name type="scientific">Rubrobacter taiwanensis</name>
    <dbReference type="NCBI Taxonomy" id="185139"/>
    <lineage>
        <taxon>Bacteria</taxon>
        <taxon>Bacillati</taxon>
        <taxon>Actinomycetota</taxon>
        <taxon>Rubrobacteria</taxon>
        <taxon>Rubrobacterales</taxon>
        <taxon>Rubrobacteraceae</taxon>
        <taxon>Rubrobacter</taxon>
    </lineage>
</organism>
<feature type="transmembrane region" description="Helical" evidence="1">
    <location>
        <begin position="137"/>
        <end position="158"/>
    </location>
</feature>
<proteinExistence type="predicted"/>
<dbReference type="AlphaFoldDB" id="A0A4V2NVI8"/>
<protein>
    <recommendedName>
        <fullName evidence="4">DUF5668 domain-containing protein</fullName>
    </recommendedName>
</protein>
<dbReference type="RefSeq" id="WP_132692810.1">
    <property type="nucleotide sequence ID" value="NZ_SKBU01000038.1"/>
</dbReference>
<dbReference type="EMBL" id="SKBU01000038">
    <property type="protein sequence ID" value="TCJ13642.1"/>
    <property type="molecule type" value="Genomic_DNA"/>
</dbReference>
<dbReference type="Proteomes" id="UP000295244">
    <property type="component" value="Unassembled WGS sequence"/>
</dbReference>
<keyword evidence="1" id="KW-0472">Membrane</keyword>
<feature type="transmembrane region" description="Helical" evidence="1">
    <location>
        <begin position="60"/>
        <end position="82"/>
    </location>
</feature>
<keyword evidence="1" id="KW-1133">Transmembrane helix</keyword>
<accession>A0A4V2NVI8</accession>
<evidence type="ECO:0008006" key="4">
    <source>
        <dbReference type="Google" id="ProtNLM"/>
    </source>
</evidence>
<name>A0A4V2NVI8_9ACTN</name>
<evidence type="ECO:0000256" key="1">
    <source>
        <dbReference type="SAM" id="Phobius"/>
    </source>
</evidence>